<gene>
    <name evidence="2" type="ORF">BWI95_00215</name>
</gene>
<evidence type="ECO:0000259" key="1">
    <source>
        <dbReference type="PROSITE" id="PS51819"/>
    </source>
</evidence>
<keyword evidence="3" id="KW-1185">Reference proteome</keyword>
<dbReference type="InterPro" id="IPR037523">
    <property type="entry name" value="VOC_core"/>
</dbReference>
<protein>
    <submittedName>
        <fullName evidence="2">Prolyl endopeptidase</fullName>
    </submittedName>
</protein>
<dbReference type="SUPFAM" id="SSF54593">
    <property type="entry name" value="Glyoxalase/Bleomycin resistance protein/Dihydroxybiphenyl dioxygenase"/>
    <property type="match status" value="1"/>
</dbReference>
<dbReference type="RefSeq" id="WP_054803500.1">
    <property type="nucleotide sequence ID" value="NZ_CP019445.1"/>
</dbReference>
<dbReference type="Proteomes" id="UP000187148">
    <property type="component" value="Chromosome"/>
</dbReference>
<dbReference type="InterPro" id="IPR029068">
    <property type="entry name" value="Glyas_Bleomycin-R_OHBP_Dase"/>
</dbReference>
<dbReference type="AlphaFoldDB" id="A0A807LAM9"/>
<reference evidence="2 3" key="1">
    <citation type="submission" date="2017-01" db="EMBL/GenBank/DDBJ databases">
        <authorList>
            <person name="Cao J.-M."/>
        </authorList>
    </citation>
    <scope>NUCLEOTIDE SEQUENCE [LARGE SCALE GENOMIC DNA]</scope>
    <source>
        <strain evidence="2 3">888-76</strain>
    </source>
</reference>
<feature type="domain" description="VOC" evidence="1">
    <location>
        <begin position="1"/>
        <end position="125"/>
    </location>
</feature>
<proteinExistence type="predicted"/>
<evidence type="ECO:0000313" key="3">
    <source>
        <dbReference type="Proteomes" id="UP000187148"/>
    </source>
</evidence>
<dbReference type="Gene3D" id="3.10.180.10">
    <property type="entry name" value="2,3-Dihydroxybiphenyl 1,2-Dioxygenase, domain 1"/>
    <property type="match status" value="1"/>
</dbReference>
<organism evidence="2 3">
    <name type="scientific">Kosakonia cowanii JCM 10956 = DSM 18146</name>
    <dbReference type="NCBI Taxonomy" id="1300165"/>
    <lineage>
        <taxon>Bacteria</taxon>
        <taxon>Pseudomonadati</taxon>
        <taxon>Pseudomonadota</taxon>
        <taxon>Gammaproteobacteria</taxon>
        <taxon>Enterobacterales</taxon>
        <taxon>Enterobacteriaceae</taxon>
        <taxon>Kosakonia</taxon>
    </lineage>
</organism>
<name>A0A807LAM9_9ENTR</name>
<evidence type="ECO:0000313" key="2">
    <source>
        <dbReference type="EMBL" id="APZ03616.1"/>
    </source>
</evidence>
<dbReference type="EMBL" id="CP019445">
    <property type="protein sequence ID" value="APZ03616.1"/>
    <property type="molecule type" value="Genomic_DNA"/>
</dbReference>
<accession>A0A807LAM9</accession>
<dbReference type="Pfam" id="PF22658">
    <property type="entry name" value="YycE-like_N"/>
    <property type="match status" value="1"/>
</dbReference>
<dbReference type="InterPro" id="IPR058998">
    <property type="entry name" value="YycE-like_N"/>
</dbReference>
<dbReference type="InterPro" id="IPR058997">
    <property type="entry name" value="YycE-like_C"/>
</dbReference>
<dbReference type="PROSITE" id="PS51819">
    <property type="entry name" value="VOC"/>
    <property type="match status" value="1"/>
</dbReference>
<dbReference type="KEGG" id="kco:BWI95_00215"/>
<dbReference type="Pfam" id="PF22659">
    <property type="entry name" value="YycE-like_C"/>
    <property type="match status" value="1"/>
</dbReference>
<sequence length="131" mass="14899">MFTHMRIARPVTNLEQAYQQYSKGLGLKRIADFSDHEGFSGVMLGREGLGWHMELTLCHHHPVQPSQTDEDLLVLYYPEKAEWEAACATMLDAGFIPVASFNPYWDRHGRTFADADGYRVVIQNQAWVNAG</sequence>